<dbReference type="EMBL" id="PJQY01000291">
    <property type="protein sequence ID" value="PQQ13558.1"/>
    <property type="molecule type" value="Genomic_DNA"/>
</dbReference>
<comment type="caution">
    <text evidence="1">The sequence shown here is derived from an EMBL/GenBank/DDBJ whole genome shotgun (WGS) entry which is preliminary data.</text>
</comment>
<reference evidence="1 2" key="1">
    <citation type="submission" date="2018-02" db="EMBL/GenBank/DDBJ databases">
        <title>Draft genome of wild Prunus yedoensis var. nudiflora.</title>
        <authorList>
            <person name="Baek S."/>
            <person name="Kim J.-H."/>
            <person name="Choi K."/>
            <person name="Kim G.-B."/>
            <person name="Cho A."/>
            <person name="Jang H."/>
            <person name="Shin C.-H."/>
            <person name="Yu H.-J."/>
            <person name="Mun J.-H."/>
        </authorList>
    </citation>
    <scope>NUCLEOTIDE SEQUENCE [LARGE SCALE GENOMIC DNA]</scope>
    <source>
        <strain evidence="2">cv. Jeju island</strain>
        <tissue evidence="1">Leaf</tissue>
    </source>
</reference>
<dbReference type="Proteomes" id="UP000250321">
    <property type="component" value="Unassembled WGS sequence"/>
</dbReference>
<name>A0A314Z8W2_PRUYE</name>
<evidence type="ECO:0000313" key="2">
    <source>
        <dbReference type="Proteomes" id="UP000250321"/>
    </source>
</evidence>
<gene>
    <name evidence="1" type="ORF">Pyn_34240</name>
</gene>
<accession>A0A314Z8W2</accession>
<protein>
    <submittedName>
        <fullName evidence="1">Uncharacterized protein</fullName>
    </submittedName>
</protein>
<organism evidence="1 2">
    <name type="scientific">Prunus yedoensis var. nudiflora</name>
    <dbReference type="NCBI Taxonomy" id="2094558"/>
    <lineage>
        <taxon>Eukaryota</taxon>
        <taxon>Viridiplantae</taxon>
        <taxon>Streptophyta</taxon>
        <taxon>Embryophyta</taxon>
        <taxon>Tracheophyta</taxon>
        <taxon>Spermatophyta</taxon>
        <taxon>Magnoliopsida</taxon>
        <taxon>eudicotyledons</taxon>
        <taxon>Gunneridae</taxon>
        <taxon>Pentapetalae</taxon>
        <taxon>rosids</taxon>
        <taxon>fabids</taxon>
        <taxon>Rosales</taxon>
        <taxon>Rosaceae</taxon>
        <taxon>Amygdaloideae</taxon>
        <taxon>Amygdaleae</taxon>
        <taxon>Prunus</taxon>
    </lineage>
</organism>
<proteinExistence type="predicted"/>
<keyword evidence="2" id="KW-1185">Reference proteome</keyword>
<dbReference type="AlphaFoldDB" id="A0A314Z8W2"/>
<evidence type="ECO:0000313" key="1">
    <source>
        <dbReference type="EMBL" id="PQQ13558.1"/>
    </source>
</evidence>
<sequence length="116" mass="13513">MPFEAYQRIIEDASRRDGLSYDAKKFIMPSVVWASILWMAKYGRPSGAHILVIGVALLGQNYKKRYPTSSILLAYNVHNHYTQKLYFSYTQVEKALYNICSFLIWRLIKIEAIEDT</sequence>